<dbReference type="PANTHER" id="PTHR30344">
    <property type="entry name" value="6-PHOSPHOGLUCONOLACTONASE-RELATED"/>
    <property type="match status" value="1"/>
</dbReference>
<dbReference type="STRING" id="452637.Oter_2139"/>
<keyword evidence="2" id="KW-0313">Glucose metabolism</keyword>
<evidence type="ECO:0000313" key="3">
    <source>
        <dbReference type="EMBL" id="ACB75422.1"/>
    </source>
</evidence>
<dbReference type="Gene3D" id="2.130.10.10">
    <property type="entry name" value="YVTN repeat-like/Quinoprotein amine dehydrogenase"/>
    <property type="match status" value="1"/>
</dbReference>
<dbReference type="Proteomes" id="UP000007013">
    <property type="component" value="Chromosome"/>
</dbReference>
<dbReference type="EMBL" id="CP001032">
    <property type="protein sequence ID" value="ACB75422.1"/>
    <property type="molecule type" value="Genomic_DNA"/>
</dbReference>
<dbReference type="SUPFAM" id="SSF51004">
    <property type="entry name" value="C-terminal (heme d1) domain of cytochrome cd1-nitrite reductase"/>
    <property type="match status" value="1"/>
</dbReference>
<gene>
    <name evidence="3" type="ordered locus">Oter_2139</name>
</gene>
<dbReference type="PANTHER" id="PTHR30344:SF1">
    <property type="entry name" value="6-PHOSPHOGLUCONOLACTONASE"/>
    <property type="match status" value="1"/>
</dbReference>
<evidence type="ECO:0000256" key="1">
    <source>
        <dbReference type="ARBA" id="ARBA00005564"/>
    </source>
</evidence>
<accession>B1ZNQ2</accession>
<dbReference type="eggNOG" id="COG2706">
    <property type="taxonomic scope" value="Bacteria"/>
</dbReference>
<proteinExistence type="inferred from homology"/>
<organism evidence="3 4">
    <name type="scientific">Opitutus terrae (strain DSM 11246 / JCM 15787 / PB90-1)</name>
    <dbReference type="NCBI Taxonomy" id="452637"/>
    <lineage>
        <taxon>Bacteria</taxon>
        <taxon>Pseudomonadati</taxon>
        <taxon>Verrucomicrobiota</taxon>
        <taxon>Opitutia</taxon>
        <taxon>Opitutales</taxon>
        <taxon>Opitutaceae</taxon>
        <taxon>Opitutus</taxon>
    </lineage>
</organism>
<dbReference type="GO" id="GO:0017057">
    <property type="term" value="F:6-phosphogluconolactonase activity"/>
    <property type="evidence" value="ECO:0007669"/>
    <property type="project" value="UniProtKB-EC"/>
</dbReference>
<evidence type="ECO:0000313" key="4">
    <source>
        <dbReference type="Proteomes" id="UP000007013"/>
    </source>
</evidence>
<evidence type="ECO:0000256" key="2">
    <source>
        <dbReference type="ARBA" id="ARBA00022526"/>
    </source>
</evidence>
<dbReference type="Pfam" id="PF10282">
    <property type="entry name" value="Lactonase"/>
    <property type="match status" value="1"/>
</dbReference>
<dbReference type="InterPro" id="IPR050282">
    <property type="entry name" value="Cycloisomerase_2"/>
</dbReference>
<dbReference type="HOGENOM" id="CLU_038716_5_1_0"/>
<dbReference type="RefSeq" id="WP_012374959.1">
    <property type="nucleotide sequence ID" value="NC_010571.1"/>
</dbReference>
<sequence>MLRLLVVIALLGAGGLLRAREHVALLGTFTDRDSRGIYVVRLDADTGALSTPELAAELSYPEFFALHPNGRFVYSMARVPGADGKPTGAVAAFALEPETGRLQLLNIESTGQRSLCHLALDATHRMLVAVSYGGGYVASFPVLADGRVGPVMTLLPQTGPLGPNTARQEKPHPHSVTLSPDNRFAFVADLGVDRVFTYRLSPEDGSIAPHEPAFATFAPGAGPRHTKFSGDGTFFYVLDELDCTVTSCRYDAPRGVVEPFERVSTLPADFSGQNTTSEIRVHPNGRFVYAANRGHDSLAVFERNAETGSLTRVEIVPCGGKTPRNFSLTPDGRWLLCAHMDSNTLAVFRVDAATGRLTRTGPTVAVPRVVCVQFVN</sequence>
<dbReference type="AlphaFoldDB" id="B1ZNQ2"/>
<dbReference type="KEGG" id="ote:Oter_2139"/>
<dbReference type="GO" id="GO:0006006">
    <property type="term" value="P:glucose metabolic process"/>
    <property type="evidence" value="ECO:0007669"/>
    <property type="project" value="UniProtKB-KW"/>
</dbReference>
<keyword evidence="3" id="KW-0378">Hydrolase</keyword>
<reference evidence="3 4" key="1">
    <citation type="journal article" date="2011" name="J. Bacteriol.">
        <title>Genome sequence of the verrucomicrobium Opitutus terrae PB90-1, an abundant inhabitant of rice paddy soil ecosystems.</title>
        <authorList>
            <person name="van Passel M.W."/>
            <person name="Kant R."/>
            <person name="Palva A."/>
            <person name="Copeland A."/>
            <person name="Lucas S."/>
            <person name="Lapidus A."/>
            <person name="Glavina del Rio T."/>
            <person name="Pitluck S."/>
            <person name="Goltsman E."/>
            <person name="Clum A."/>
            <person name="Sun H."/>
            <person name="Schmutz J."/>
            <person name="Larimer F.W."/>
            <person name="Land M.L."/>
            <person name="Hauser L."/>
            <person name="Kyrpides N."/>
            <person name="Mikhailova N."/>
            <person name="Richardson P.P."/>
            <person name="Janssen P.H."/>
            <person name="de Vos W.M."/>
            <person name="Smidt H."/>
        </authorList>
    </citation>
    <scope>NUCLEOTIDE SEQUENCE [LARGE SCALE GENOMIC DNA]</scope>
    <source>
        <strain evidence="4">DSM 11246 / JCM 15787 / PB90-1</strain>
    </source>
</reference>
<dbReference type="InterPro" id="IPR015943">
    <property type="entry name" value="WD40/YVTN_repeat-like_dom_sf"/>
</dbReference>
<dbReference type="OrthoDB" id="9790815at2"/>
<name>B1ZNQ2_OPITP</name>
<keyword evidence="4" id="KW-1185">Reference proteome</keyword>
<keyword evidence="2" id="KW-0119">Carbohydrate metabolism</keyword>
<comment type="similarity">
    <text evidence="1">Belongs to the cycloisomerase 2 family.</text>
</comment>
<dbReference type="GO" id="GO:0005829">
    <property type="term" value="C:cytosol"/>
    <property type="evidence" value="ECO:0007669"/>
    <property type="project" value="TreeGrafter"/>
</dbReference>
<dbReference type="InterPro" id="IPR011048">
    <property type="entry name" value="Haem_d1_sf"/>
</dbReference>
<dbReference type="EC" id="3.1.1.31" evidence="3"/>
<dbReference type="InterPro" id="IPR019405">
    <property type="entry name" value="Lactonase_7-beta_prop"/>
</dbReference>
<protein>
    <submittedName>
        <fullName evidence="3">6-phosphogluconolactonase</fullName>
        <ecNumber evidence="3">3.1.1.31</ecNumber>
    </submittedName>
</protein>